<dbReference type="Pfam" id="PF00025">
    <property type="entry name" value="Arf"/>
    <property type="match status" value="1"/>
</dbReference>
<dbReference type="SMART" id="SM00178">
    <property type="entry name" value="SAR"/>
    <property type="match status" value="1"/>
</dbReference>
<organism evidence="7 8">
    <name type="scientific">Thecamonas trahens ATCC 50062</name>
    <dbReference type="NCBI Taxonomy" id="461836"/>
    <lineage>
        <taxon>Eukaryota</taxon>
        <taxon>Apusozoa</taxon>
        <taxon>Apusomonadida</taxon>
        <taxon>Apusomonadidae</taxon>
        <taxon>Thecamonas</taxon>
    </lineage>
</organism>
<name>A0A0L0DU08_THETB</name>
<evidence type="ECO:0000256" key="2">
    <source>
        <dbReference type="ARBA" id="ARBA00022741"/>
    </source>
</evidence>
<evidence type="ECO:0000313" key="8">
    <source>
        <dbReference type="Proteomes" id="UP000054408"/>
    </source>
</evidence>
<dbReference type="OMA" id="CTAIKEH"/>
<proteinExistence type="inferred from homology"/>
<feature type="binding site" evidence="5">
    <location>
        <position position="51"/>
    </location>
    <ligand>
        <name>Mg(2+)</name>
        <dbReference type="ChEBI" id="CHEBI:18420"/>
    </ligand>
</feature>
<dbReference type="GO" id="GO:0003924">
    <property type="term" value="F:GTPase activity"/>
    <property type="evidence" value="ECO:0007669"/>
    <property type="project" value="InterPro"/>
</dbReference>
<feature type="binding site" evidence="4">
    <location>
        <position position="73"/>
    </location>
    <ligand>
        <name>GTP</name>
        <dbReference type="ChEBI" id="CHEBI:37565"/>
    </ligand>
</feature>
<sequence length="188" mass="20442">MGLAISKTFKAVYEMFAGTEARIVMIGLDGAGKTTLYQWLKSGEVMPSIPTVGFQVDSVKISGLTLQLWDMGGQYTIRKLWKRYIEGADALVFVVDSADESRMAMARKELESMLGEPELAHVPVLILANKQDLPAAKTASALSADLGLGEVKNDNYIQPCVATRGEGIDDGFSWLCTAIKEHRRANAA</sequence>
<dbReference type="InterPro" id="IPR024156">
    <property type="entry name" value="Small_GTPase_ARF"/>
</dbReference>
<dbReference type="SMART" id="SM00175">
    <property type="entry name" value="RAB"/>
    <property type="match status" value="1"/>
</dbReference>
<feature type="binding site" evidence="4">
    <location>
        <begin position="27"/>
        <end position="34"/>
    </location>
    <ligand>
        <name>GTP</name>
        <dbReference type="ChEBI" id="CHEBI:37565"/>
    </ligand>
</feature>
<dbReference type="SMART" id="SM00177">
    <property type="entry name" value="ARF"/>
    <property type="match status" value="1"/>
</dbReference>
<dbReference type="RefSeq" id="XP_013752893.1">
    <property type="nucleotide sequence ID" value="XM_013897439.1"/>
</dbReference>
<comment type="similarity">
    <text evidence="1 6">Belongs to the small GTPase superfamily. Arf family.</text>
</comment>
<dbReference type="GO" id="GO:0030010">
    <property type="term" value="P:establishment of cell polarity"/>
    <property type="evidence" value="ECO:0007669"/>
    <property type="project" value="UniProtKB-ARBA"/>
</dbReference>
<keyword evidence="2 4" id="KW-0547">Nucleotide-binding</keyword>
<protein>
    <submittedName>
        <fullName evidence="7">ADP-ribosylation factor 1</fullName>
    </submittedName>
</protein>
<dbReference type="PROSITE" id="PS51417">
    <property type="entry name" value="ARF"/>
    <property type="match status" value="1"/>
</dbReference>
<dbReference type="Gene3D" id="3.40.50.300">
    <property type="entry name" value="P-loop containing nucleotide triphosphate hydrolases"/>
    <property type="match status" value="1"/>
</dbReference>
<dbReference type="AlphaFoldDB" id="A0A0L0DU08"/>
<evidence type="ECO:0000256" key="5">
    <source>
        <dbReference type="PIRSR" id="PIRSR606689-2"/>
    </source>
</evidence>
<keyword evidence="5" id="KW-0479">Metal-binding</keyword>
<keyword evidence="3 4" id="KW-0342">GTP-binding</keyword>
<dbReference type="InterPro" id="IPR006689">
    <property type="entry name" value="Small_GTPase_ARF/SAR"/>
</dbReference>
<dbReference type="OrthoDB" id="2011769at2759"/>
<dbReference type="PRINTS" id="PR00328">
    <property type="entry name" value="SAR1GTPBP"/>
</dbReference>
<dbReference type="GO" id="GO:0046872">
    <property type="term" value="F:metal ion binding"/>
    <property type="evidence" value="ECO:0007669"/>
    <property type="project" value="UniProtKB-KW"/>
</dbReference>
<dbReference type="GeneID" id="25569190"/>
<evidence type="ECO:0000313" key="7">
    <source>
        <dbReference type="EMBL" id="KNC55740.1"/>
    </source>
</evidence>
<evidence type="ECO:0000256" key="6">
    <source>
        <dbReference type="RuleBase" id="RU003925"/>
    </source>
</evidence>
<dbReference type="EMBL" id="GL349503">
    <property type="protein sequence ID" value="KNC55740.1"/>
    <property type="molecule type" value="Genomic_DNA"/>
</dbReference>
<feature type="binding site" evidence="4">
    <location>
        <begin position="129"/>
        <end position="132"/>
    </location>
    <ligand>
        <name>GTP</name>
        <dbReference type="ChEBI" id="CHEBI:37565"/>
    </ligand>
</feature>
<dbReference type="STRING" id="461836.A0A0L0DU08"/>
<accession>A0A0L0DU08</accession>
<dbReference type="eggNOG" id="KOG0070">
    <property type="taxonomic scope" value="Eukaryota"/>
</dbReference>
<dbReference type="NCBIfam" id="TIGR00231">
    <property type="entry name" value="small_GTP"/>
    <property type="match status" value="1"/>
</dbReference>
<dbReference type="PANTHER" id="PTHR11711">
    <property type="entry name" value="ADP RIBOSYLATION FACTOR-RELATED"/>
    <property type="match status" value="1"/>
</dbReference>
<dbReference type="Proteomes" id="UP000054408">
    <property type="component" value="Unassembled WGS sequence"/>
</dbReference>
<dbReference type="InterPro" id="IPR027417">
    <property type="entry name" value="P-loop_NTPase"/>
</dbReference>
<keyword evidence="5" id="KW-0460">Magnesium</keyword>
<evidence type="ECO:0000256" key="4">
    <source>
        <dbReference type="PIRSR" id="PIRSR606689-1"/>
    </source>
</evidence>
<dbReference type="GO" id="GO:0005525">
    <property type="term" value="F:GTP binding"/>
    <property type="evidence" value="ECO:0007669"/>
    <property type="project" value="UniProtKB-KW"/>
</dbReference>
<reference evidence="7 8" key="1">
    <citation type="submission" date="2010-05" db="EMBL/GenBank/DDBJ databases">
        <title>The Genome Sequence of Thecamonas trahens ATCC 50062.</title>
        <authorList>
            <consortium name="The Broad Institute Genome Sequencing Platform"/>
            <person name="Russ C."/>
            <person name="Cuomo C."/>
            <person name="Shea T."/>
            <person name="Young S.K."/>
            <person name="Zeng Q."/>
            <person name="Koehrsen M."/>
            <person name="Haas B."/>
            <person name="Borodovsky M."/>
            <person name="Guigo R."/>
            <person name="Alvarado L."/>
            <person name="Berlin A."/>
            <person name="Bochicchio J."/>
            <person name="Borenstein D."/>
            <person name="Chapman S."/>
            <person name="Chen Z."/>
            <person name="Freedman E."/>
            <person name="Gellesch M."/>
            <person name="Goldberg J."/>
            <person name="Griggs A."/>
            <person name="Gujja S."/>
            <person name="Heilman E."/>
            <person name="Heiman D."/>
            <person name="Hepburn T."/>
            <person name="Howarth C."/>
            <person name="Jen D."/>
            <person name="Larson L."/>
            <person name="Mehta T."/>
            <person name="Park D."/>
            <person name="Pearson M."/>
            <person name="Roberts A."/>
            <person name="Saif S."/>
            <person name="Shenoy N."/>
            <person name="Sisk P."/>
            <person name="Stolte C."/>
            <person name="Sykes S."/>
            <person name="Thomson T."/>
            <person name="Walk T."/>
            <person name="White J."/>
            <person name="Yandava C."/>
            <person name="Burger G."/>
            <person name="Gray M.W."/>
            <person name="Holland P.W.H."/>
            <person name="King N."/>
            <person name="Lang F.B.F."/>
            <person name="Roger A.J."/>
            <person name="Ruiz-Trillo I."/>
            <person name="Lander E."/>
            <person name="Nusbaum C."/>
        </authorList>
    </citation>
    <scope>NUCLEOTIDE SEQUENCE [LARGE SCALE GENOMIC DNA]</scope>
    <source>
        <strain evidence="7 8">ATCC 50062</strain>
    </source>
</reference>
<dbReference type="CDD" id="cd00878">
    <property type="entry name" value="Arf_Arl"/>
    <property type="match status" value="1"/>
</dbReference>
<dbReference type="FunFam" id="3.40.50.300:FF:000412">
    <property type="entry name" value="ADP-ribosylation factor 1"/>
    <property type="match status" value="1"/>
</dbReference>
<feature type="binding site" evidence="5">
    <location>
        <position position="34"/>
    </location>
    <ligand>
        <name>Mg(2+)</name>
        <dbReference type="ChEBI" id="CHEBI:18420"/>
    </ligand>
</feature>
<dbReference type="InterPro" id="IPR005225">
    <property type="entry name" value="Small_GTP-bd"/>
</dbReference>
<gene>
    <name evidence="7" type="ORF">AMSG_11137</name>
</gene>
<evidence type="ECO:0000256" key="1">
    <source>
        <dbReference type="ARBA" id="ARBA00010290"/>
    </source>
</evidence>
<dbReference type="SUPFAM" id="SSF52540">
    <property type="entry name" value="P-loop containing nucleoside triphosphate hydrolases"/>
    <property type="match status" value="1"/>
</dbReference>
<evidence type="ECO:0000256" key="3">
    <source>
        <dbReference type="ARBA" id="ARBA00023134"/>
    </source>
</evidence>
<keyword evidence="8" id="KW-1185">Reference proteome</keyword>